<dbReference type="InterPro" id="IPR004670">
    <property type="entry name" value="NhaA"/>
</dbReference>
<dbReference type="Proteomes" id="UP000714420">
    <property type="component" value="Unassembled WGS sequence"/>
</dbReference>
<keyword evidence="6" id="KW-0739">Sodium transport</keyword>
<dbReference type="EMBL" id="JABKKF010000017">
    <property type="protein sequence ID" value="NPD93168.1"/>
    <property type="molecule type" value="Genomic_DNA"/>
</dbReference>
<evidence type="ECO:0000256" key="4">
    <source>
        <dbReference type="ARBA" id="ARBA00022989"/>
    </source>
</evidence>
<accession>A0ABX2APP5</accession>
<feature type="transmembrane region" description="Helical" evidence="6">
    <location>
        <begin position="389"/>
        <end position="408"/>
    </location>
</feature>
<feature type="transmembrane region" description="Helical" evidence="6">
    <location>
        <begin position="217"/>
        <end position="237"/>
    </location>
</feature>
<feature type="transmembrane region" description="Helical" evidence="6">
    <location>
        <begin position="315"/>
        <end position="334"/>
    </location>
</feature>
<gene>
    <name evidence="6 7" type="primary">nhaA</name>
    <name evidence="7" type="ORF">HPS56_12645</name>
</gene>
<reference evidence="7 8" key="1">
    <citation type="submission" date="2020-05" db="EMBL/GenBank/DDBJ databases">
        <title>Distinct polysaccharide utilization as determinants for interspecies competition between intestinal Prevotella spp.</title>
        <authorList>
            <person name="Galvez E.J.C."/>
            <person name="Iljazovic A."/>
            <person name="Strowig T."/>
        </authorList>
    </citation>
    <scope>NUCLEOTIDE SEQUENCE [LARGE SCALE GENOMIC DNA]</scope>
    <source>
        <strain evidence="7 8">PMUR</strain>
    </source>
</reference>
<dbReference type="InterPro" id="IPR023171">
    <property type="entry name" value="Na/H_antiporter_dom_sf"/>
</dbReference>
<keyword evidence="5 6" id="KW-0472">Membrane</keyword>
<keyword evidence="4 6" id="KW-1133">Transmembrane helix</keyword>
<dbReference type="Gene3D" id="1.20.1530.10">
    <property type="entry name" value="Na+/H+ antiporter like domain"/>
    <property type="match status" value="1"/>
</dbReference>
<keyword evidence="6" id="KW-0915">Sodium</keyword>
<evidence type="ECO:0000313" key="8">
    <source>
        <dbReference type="Proteomes" id="UP000714420"/>
    </source>
</evidence>
<evidence type="ECO:0000256" key="2">
    <source>
        <dbReference type="ARBA" id="ARBA00022475"/>
    </source>
</evidence>
<keyword evidence="6" id="KW-0050">Antiport</keyword>
<proteinExistence type="inferred from homology"/>
<comment type="similarity">
    <text evidence="6">Belongs to the NhaA Na(+)/H(+) (TC 2.A.33) antiporter family.</text>
</comment>
<sequence length="440" mass="48509">MKNIYRRGLESRLIMPAMQFMHREKSSGVVLAVSVFVALLLANSPLRDEYASLLECHLGFVFNDYPFMNFSIGHWINDGLMSMFFFVVGLELKHEFIGGELKDVKKVTLPVVAAIFGMLVPAVIYTLFNWGTPVSRGWGIPMATDIAFALAVLYVLGNRVPASVKVFLTTLAIVDDLGSVLVIALFYTSNISLDNLAVGMFILMVMFIGNRMGIKNVLFYGVLGIGGVWVAFLMSGVHATVSAVLSAMVIPADSRIPEMAFIARMKKLIRKFENTEGNDVRTLEPDQMEILVKVQSDSLKAMPPLQRLEHSMQPLVSFVIIPIFAFANAGVSFVDFDMSVLIENNVALGVFMGLLLGKPLGILTAVWITEKTGLGKRSRSMTWRRITGLGFLASIGFTMSMFVTMLAFNSHNNYVQAKVGIFIASIIGGIVGYMLLRKNK</sequence>
<comment type="subcellular location">
    <subcellularLocation>
        <location evidence="1">Cell inner membrane</location>
        <topology evidence="1">Multi-pass membrane protein</topology>
    </subcellularLocation>
    <subcellularLocation>
        <location evidence="6">Cell membrane</location>
        <topology evidence="6">Multi-pass membrane protein</topology>
    </subcellularLocation>
</comment>
<dbReference type="RefSeq" id="WP_172277301.1">
    <property type="nucleotide sequence ID" value="NZ_CASGMU010000020.1"/>
</dbReference>
<keyword evidence="6" id="KW-0813">Transport</keyword>
<feature type="transmembrane region" description="Helical" evidence="6">
    <location>
        <begin position="414"/>
        <end position="436"/>
    </location>
</feature>
<feature type="transmembrane region" description="Helical" evidence="6">
    <location>
        <begin position="166"/>
        <end position="187"/>
    </location>
</feature>
<evidence type="ECO:0000256" key="1">
    <source>
        <dbReference type="ARBA" id="ARBA00004429"/>
    </source>
</evidence>
<feature type="transmembrane region" description="Helical" evidence="6">
    <location>
        <begin position="71"/>
        <end position="90"/>
    </location>
</feature>
<dbReference type="NCBIfam" id="TIGR00773">
    <property type="entry name" value="NhaA"/>
    <property type="match status" value="1"/>
</dbReference>
<evidence type="ECO:0000256" key="5">
    <source>
        <dbReference type="ARBA" id="ARBA00023136"/>
    </source>
</evidence>
<keyword evidence="3 6" id="KW-0812">Transmembrane</keyword>
<dbReference type="HAMAP" id="MF_01844">
    <property type="entry name" value="NhaA"/>
    <property type="match status" value="1"/>
</dbReference>
<comment type="catalytic activity">
    <reaction evidence="6">
        <text>Na(+)(in) + 2 H(+)(out) = Na(+)(out) + 2 H(+)(in)</text>
        <dbReference type="Rhea" id="RHEA:29251"/>
        <dbReference type="ChEBI" id="CHEBI:15378"/>
        <dbReference type="ChEBI" id="CHEBI:29101"/>
    </reaction>
</comment>
<feature type="transmembrane region" description="Helical" evidence="6">
    <location>
        <begin position="138"/>
        <end position="157"/>
    </location>
</feature>
<evidence type="ECO:0000256" key="6">
    <source>
        <dbReference type="HAMAP-Rule" id="MF_01844"/>
    </source>
</evidence>
<feature type="transmembrane region" description="Helical" evidence="6">
    <location>
        <begin position="346"/>
        <end position="368"/>
    </location>
</feature>
<name>A0ABX2APP5_9BACT</name>
<dbReference type="PANTHER" id="PTHR30341">
    <property type="entry name" value="SODIUM ION/PROTON ANTIPORTER NHAA-RELATED"/>
    <property type="match status" value="1"/>
</dbReference>
<dbReference type="Pfam" id="PF06965">
    <property type="entry name" value="Na_H_antiport_1"/>
    <property type="match status" value="1"/>
</dbReference>
<organism evidence="7 8">
    <name type="scientific">Xylanibacter muris</name>
    <dbReference type="NCBI Taxonomy" id="2736290"/>
    <lineage>
        <taxon>Bacteria</taxon>
        <taxon>Pseudomonadati</taxon>
        <taxon>Bacteroidota</taxon>
        <taxon>Bacteroidia</taxon>
        <taxon>Bacteroidales</taxon>
        <taxon>Prevotellaceae</taxon>
        <taxon>Xylanibacter</taxon>
    </lineage>
</organism>
<dbReference type="PANTHER" id="PTHR30341:SF0">
    <property type="entry name" value="NA(+)_H(+) ANTIPORTER NHAA"/>
    <property type="match status" value="1"/>
</dbReference>
<feature type="transmembrane region" description="Helical" evidence="6">
    <location>
        <begin position="193"/>
        <end position="210"/>
    </location>
</feature>
<keyword evidence="8" id="KW-1185">Reference proteome</keyword>
<evidence type="ECO:0000313" key="7">
    <source>
        <dbReference type="EMBL" id="NPD93168.1"/>
    </source>
</evidence>
<keyword evidence="2 6" id="KW-1003">Cell membrane</keyword>
<feature type="transmembrane region" description="Helical" evidence="6">
    <location>
        <begin position="111"/>
        <end position="132"/>
    </location>
</feature>
<evidence type="ECO:0000256" key="3">
    <source>
        <dbReference type="ARBA" id="ARBA00022692"/>
    </source>
</evidence>
<comment type="caution">
    <text evidence="7">The sequence shown here is derived from an EMBL/GenBank/DDBJ whole genome shotgun (WGS) entry which is preliminary data.</text>
</comment>
<protein>
    <recommendedName>
        <fullName evidence="6">Na(+)/H(+) antiporter NhaA</fullName>
    </recommendedName>
    <alternativeName>
        <fullName evidence="6">Sodium/proton antiporter NhaA</fullName>
    </alternativeName>
</protein>
<comment type="function">
    <text evidence="6">Na(+)/H(+) antiporter that extrudes sodium in exchange for external protons.</text>
</comment>
<keyword evidence="6" id="KW-0406">Ion transport</keyword>